<proteinExistence type="predicted"/>
<reference evidence="1" key="1">
    <citation type="submission" date="2019-09" db="EMBL/GenBank/DDBJ databases">
        <title>Characterisation of the sponge microbiome using genome-centric metagenomics.</title>
        <authorList>
            <person name="Engelberts J.P."/>
            <person name="Robbins S.J."/>
            <person name="De Goeij J.M."/>
            <person name="Aranda M."/>
            <person name="Bell S.C."/>
            <person name="Webster N.S."/>
        </authorList>
    </citation>
    <scope>NUCLEOTIDE SEQUENCE</scope>
    <source>
        <strain evidence="1">SB0662_bin_9</strain>
    </source>
</reference>
<protein>
    <submittedName>
        <fullName evidence="1">Nucleoside 2-deoxyribosyltransferase</fullName>
    </submittedName>
</protein>
<dbReference type="Pfam" id="PF05014">
    <property type="entry name" value="Nuc_deoxyrib_tr"/>
    <property type="match status" value="1"/>
</dbReference>
<dbReference type="Gene3D" id="3.40.50.450">
    <property type="match status" value="1"/>
</dbReference>
<sequence length="165" mass="18728">MSKKTLYLANPYGFNRLVAEGPLLEIQGKLEAMGFEVWEPFQRNNQHDRTDLAAFYYRVGQCDKNDVRDCDGVFAITDGCPPDEGVMIEVGLAIAWKRPVFFYRADTRHCSDTSVYPLNIMLFVGLADAEVWKRYWYTDVTDLDNPDKALSLFASGAPLPGFLQD</sequence>
<evidence type="ECO:0000313" key="1">
    <source>
        <dbReference type="EMBL" id="MYD91389.1"/>
    </source>
</evidence>
<dbReference type="SUPFAM" id="SSF52309">
    <property type="entry name" value="N-(deoxy)ribosyltransferase-like"/>
    <property type="match status" value="1"/>
</dbReference>
<dbReference type="InterPro" id="IPR007710">
    <property type="entry name" value="Nucleoside_deoxyribTrfase"/>
</dbReference>
<dbReference type="AlphaFoldDB" id="A0A6B1DUJ1"/>
<dbReference type="GO" id="GO:0016740">
    <property type="term" value="F:transferase activity"/>
    <property type="evidence" value="ECO:0007669"/>
    <property type="project" value="UniProtKB-KW"/>
</dbReference>
<dbReference type="EMBL" id="VXPY01000094">
    <property type="protein sequence ID" value="MYD91389.1"/>
    <property type="molecule type" value="Genomic_DNA"/>
</dbReference>
<keyword evidence="1" id="KW-0808">Transferase</keyword>
<accession>A0A6B1DUJ1</accession>
<organism evidence="1">
    <name type="scientific">Caldilineaceae bacterium SB0662_bin_9</name>
    <dbReference type="NCBI Taxonomy" id="2605258"/>
    <lineage>
        <taxon>Bacteria</taxon>
        <taxon>Bacillati</taxon>
        <taxon>Chloroflexota</taxon>
        <taxon>Caldilineae</taxon>
        <taxon>Caldilineales</taxon>
        <taxon>Caldilineaceae</taxon>
    </lineage>
</organism>
<comment type="caution">
    <text evidence="1">The sequence shown here is derived from an EMBL/GenBank/DDBJ whole genome shotgun (WGS) entry which is preliminary data.</text>
</comment>
<name>A0A6B1DUJ1_9CHLR</name>
<gene>
    <name evidence="1" type="ORF">F4Y08_13805</name>
</gene>